<evidence type="ECO:0000256" key="4">
    <source>
        <dbReference type="ARBA" id="ARBA00022833"/>
    </source>
</evidence>
<sequence length="521" mass="56346">MDDEISMYPPLGGPEPEPLSRPDSTSSLASLAHLSSISALATADGVAALDGSPQASAEHLTQPPHNMQQHEQHEQQPQPQQQPPQQQQVQHQQDQQQAQQQQQQQQQQHHQQQQHQQQQQQPLPHQQLDQGFSHAAPASHPIQSPAVRAKNDAGLSTKPVCFNCETSTTPLWRRDDEGKVLCNACGLFLKLHGRARPISLKTDVIKSRNRVKTMRPDLATKKKQQQQAQQQAQHHAYLGGDHNGFDMNSQTGGINSAGPRQTHKNGDGHSPGSRGDTPLYNPAAMPVFHGFDEAQLQSTALSGFNMSGTPPNRTGSPLNGDRPIDAPQTHEQLIAANSALSTRVRELELINELFRGRLGQLEQDEATARRGQEISGQAETQLRGQLEESHRRENSLKHRLDVLEQELANIKTGIVDASPDDELVHKKPRLSEPVEQADEPEARFDIPDGMTTDEPVMQTDSADVDDSAAADVAAAADLADAEEAAAAAAAAAAVAVVAKSEPVAEAAPAEPVVDEPATATA</sequence>
<feature type="compositionally biased region" description="Low complexity" evidence="10">
    <location>
        <begin position="75"/>
        <end position="127"/>
    </location>
</feature>
<keyword evidence="7" id="KW-0804">Transcription</keyword>
<feature type="region of interest" description="Disordered" evidence="10">
    <location>
        <begin position="1"/>
        <end position="28"/>
    </location>
</feature>
<keyword evidence="4" id="KW-0862">Zinc</keyword>
<protein>
    <recommendedName>
        <fullName evidence="11">GATA-type domain-containing protein</fullName>
    </recommendedName>
</protein>
<dbReference type="InterPro" id="IPR000679">
    <property type="entry name" value="Znf_GATA"/>
</dbReference>
<dbReference type="PROSITE" id="PS00344">
    <property type="entry name" value="GATA_ZN_FINGER_1"/>
    <property type="match status" value="1"/>
</dbReference>
<proteinExistence type="predicted"/>
<evidence type="ECO:0000256" key="8">
    <source>
        <dbReference type="ARBA" id="ARBA00023242"/>
    </source>
</evidence>
<dbReference type="GeneID" id="39612135"/>
<feature type="compositionally biased region" description="Low complexity" evidence="10">
    <location>
        <begin position="225"/>
        <end position="236"/>
    </location>
</feature>
<dbReference type="PRINTS" id="PR00619">
    <property type="entry name" value="GATAZNFINGER"/>
</dbReference>
<dbReference type="Proteomes" id="UP000267145">
    <property type="component" value="Unassembled WGS sequence"/>
</dbReference>
<evidence type="ECO:0000256" key="6">
    <source>
        <dbReference type="ARBA" id="ARBA00023063"/>
    </source>
</evidence>
<gene>
    <name evidence="12" type="ORF">D7B24_008446</name>
</gene>
<feature type="compositionally biased region" description="Polar residues" evidence="10">
    <location>
        <begin position="374"/>
        <end position="383"/>
    </location>
</feature>
<dbReference type="InterPro" id="IPR056998">
    <property type="entry name" value="Asd-4/GZF3_helical"/>
</dbReference>
<feature type="region of interest" description="Disordered" evidence="10">
    <location>
        <begin position="501"/>
        <end position="521"/>
    </location>
</feature>
<keyword evidence="5" id="KW-0805">Transcription regulation</keyword>
<evidence type="ECO:0000256" key="10">
    <source>
        <dbReference type="SAM" id="MobiDB-lite"/>
    </source>
</evidence>
<dbReference type="GO" id="GO:0000981">
    <property type="term" value="F:DNA-binding transcription factor activity, RNA polymerase II-specific"/>
    <property type="evidence" value="ECO:0007669"/>
    <property type="project" value="TreeGrafter"/>
</dbReference>
<dbReference type="SMART" id="SM00401">
    <property type="entry name" value="ZnF_GATA"/>
    <property type="match status" value="1"/>
</dbReference>
<dbReference type="PROSITE" id="PS50114">
    <property type="entry name" value="GATA_ZN_FINGER_2"/>
    <property type="match status" value="1"/>
</dbReference>
<dbReference type="CDD" id="cd00202">
    <property type="entry name" value="ZnF_GATA"/>
    <property type="match status" value="1"/>
</dbReference>
<keyword evidence="6" id="KW-0534">Nitrate assimilation</keyword>
<keyword evidence="3 9" id="KW-0863">Zinc-finger</keyword>
<feature type="region of interest" description="Disordered" evidence="10">
    <location>
        <begin position="445"/>
        <end position="465"/>
    </location>
</feature>
<evidence type="ECO:0000256" key="3">
    <source>
        <dbReference type="ARBA" id="ARBA00022771"/>
    </source>
</evidence>
<dbReference type="PANTHER" id="PTHR10071">
    <property type="entry name" value="TRANSCRIPTION FACTOR GATA FAMILY MEMBER"/>
    <property type="match status" value="1"/>
</dbReference>
<accession>A0A3M9Y8M9</accession>
<feature type="region of interest" description="Disordered" evidence="10">
    <location>
        <begin position="48"/>
        <end position="140"/>
    </location>
</feature>
<evidence type="ECO:0000313" key="12">
    <source>
        <dbReference type="EMBL" id="RNJ55490.1"/>
    </source>
</evidence>
<dbReference type="SUPFAM" id="SSF57716">
    <property type="entry name" value="Glucocorticoid receptor-like (DNA-binding domain)"/>
    <property type="match status" value="1"/>
</dbReference>
<dbReference type="GO" id="GO:0008270">
    <property type="term" value="F:zinc ion binding"/>
    <property type="evidence" value="ECO:0007669"/>
    <property type="project" value="UniProtKB-KW"/>
</dbReference>
<keyword evidence="8" id="KW-0539">Nucleus</keyword>
<organism evidence="12 13">
    <name type="scientific">Verticillium nonalfalfae</name>
    <dbReference type="NCBI Taxonomy" id="1051616"/>
    <lineage>
        <taxon>Eukaryota</taxon>
        <taxon>Fungi</taxon>
        <taxon>Dikarya</taxon>
        <taxon>Ascomycota</taxon>
        <taxon>Pezizomycotina</taxon>
        <taxon>Sordariomycetes</taxon>
        <taxon>Hypocreomycetidae</taxon>
        <taxon>Glomerellales</taxon>
        <taxon>Plectosphaerellaceae</taxon>
        <taxon>Verticillium</taxon>
    </lineage>
</organism>
<feature type="domain" description="GATA-type" evidence="11">
    <location>
        <begin position="161"/>
        <end position="208"/>
    </location>
</feature>
<dbReference type="FunFam" id="3.30.50.10:FF:000007">
    <property type="entry name" value="Nitrogen regulatory AreA, N-terminal"/>
    <property type="match status" value="1"/>
</dbReference>
<feature type="region of interest" description="Disordered" evidence="10">
    <location>
        <begin position="369"/>
        <end position="393"/>
    </location>
</feature>
<comment type="caution">
    <text evidence="12">The sequence shown here is derived from an EMBL/GenBank/DDBJ whole genome shotgun (WGS) entry which is preliminary data.</text>
</comment>
<evidence type="ECO:0000256" key="9">
    <source>
        <dbReference type="PROSITE-ProRule" id="PRU00094"/>
    </source>
</evidence>
<keyword evidence="2" id="KW-0479">Metal-binding</keyword>
<dbReference type="InterPro" id="IPR013088">
    <property type="entry name" value="Znf_NHR/GATA"/>
</dbReference>
<evidence type="ECO:0000313" key="13">
    <source>
        <dbReference type="Proteomes" id="UP000267145"/>
    </source>
</evidence>
<dbReference type="GO" id="GO:0045944">
    <property type="term" value="P:positive regulation of transcription by RNA polymerase II"/>
    <property type="evidence" value="ECO:0007669"/>
    <property type="project" value="TreeGrafter"/>
</dbReference>
<dbReference type="STRING" id="1051616.A0A3M9Y8M9"/>
<evidence type="ECO:0000256" key="5">
    <source>
        <dbReference type="ARBA" id="ARBA00023015"/>
    </source>
</evidence>
<dbReference type="Pfam" id="PF00320">
    <property type="entry name" value="GATA"/>
    <property type="match status" value="1"/>
</dbReference>
<dbReference type="Pfam" id="PF25026">
    <property type="entry name" value="Asd-4"/>
    <property type="match status" value="1"/>
</dbReference>
<name>A0A3M9Y8M9_9PEZI</name>
<dbReference type="AlphaFoldDB" id="A0A3M9Y8M9"/>
<comment type="subcellular location">
    <subcellularLocation>
        <location evidence="1">Nucleus</location>
    </subcellularLocation>
</comment>
<evidence type="ECO:0000259" key="11">
    <source>
        <dbReference type="PROSITE" id="PS50114"/>
    </source>
</evidence>
<dbReference type="GO" id="GO:0000978">
    <property type="term" value="F:RNA polymerase II cis-regulatory region sequence-specific DNA binding"/>
    <property type="evidence" value="ECO:0007669"/>
    <property type="project" value="TreeGrafter"/>
</dbReference>
<evidence type="ECO:0000256" key="7">
    <source>
        <dbReference type="ARBA" id="ARBA00023163"/>
    </source>
</evidence>
<evidence type="ECO:0000256" key="2">
    <source>
        <dbReference type="ARBA" id="ARBA00022723"/>
    </source>
</evidence>
<evidence type="ECO:0000256" key="1">
    <source>
        <dbReference type="ARBA" id="ARBA00004123"/>
    </source>
</evidence>
<dbReference type="EMBL" id="RBVV01000076">
    <property type="protein sequence ID" value="RNJ55490.1"/>
    <property type="molecule type" value="Genomic_DNA"/>
</dbReference>
<dbReference type="InterPro" id="IPR039355">
    <property type="entry name" value="Transcription_factor_GATA"/>
</dbReference>
<feature type="region of interest" description="Disordered" evidence="10">
    <location>
        <begin position="218"/>
        <end position="282"/>
    </location>
</feature>
<dbReference type="PANTHER" id="PTHR10071:SF281">
    <property type="entry name" value="BOX A-BINDING FACTOR-RELATED"/>
    <property type="match status" value="1"/>
</dbReference>
<dbReference type="GO" id="GO:0005634">
    <property type="term" value="C:nucleus"/>
    <property type="evidence" value="ECO:0007669"/>
    <property type="project" value="UniProtKB-SubCell"/>
</dbReference>
<dbReference type="RefSeq" id="XP_028493648.1">
    <property type="nucleotide sequence ID" value="XM_028642533.1"/>
</dbReference>
<dbReference type="Gene3D" id="3.30.50.10">
    <property type="entry name" value="Erythroid Transcription Factor GATA-1, subunit A"/>
    <property type="match status" value="1"/>
</dbReference>
<reference evidence="12 13" key="1">
    <citation type="submission" date="2018-10" db="EMBL/GenBank/DDBJ databases">
        <title>Genome sequence of Verticillium nonalfalfae VnAa140.</title>
        <authorList>
            <person name="Stajich J.E."/>
            <person name="Kasson M.T."/>
        </authorList>
    </citation>
    <scope>NUCLEOTIDE SEQUENCE [LARGE SCALE GENOMIC DNA]</scope>
    <source>
        <strain evidence="12 13">VnAa140</strain>
    </source>
</reference>
<keyword evidence="13" id="KW-1185">Reference proteome</keyword>
<dbReference type="GO" id="GO:0000122">
    <property type="term" value="P:negative regulation of transcription by RNA polymerase II"/>
    <property type="evidence" value="ECO:0007669"/>
    <property type="project" value="TreeGrafter"/>
</dbReference>